<dbReference type="SMART" id="SM00066">
    <property type="entry name" value="GAL4"/>
    <property type="match status" value="1"/>
</dbReference>
<accession>A0A9P9IJK3</accession>
<proteinExistence type="predicted"/>
<reference evidence="3" key="1">
    <citation type="journal article" date="2021" name="Nat. Commun.">
        <title>Genetic determinants of endophytism in the Arabidopsis root mycobiome.</title>
        <authorList>
            <person name="Mesny F."/>
            <person name="Miyauchi S."/>
            <person name="Thiergart T."/>
            <person name="Pickel B."/>
            <person name="Atanasova L."/>
            <person name="Karlsson M."/>
            <person name="Huettel B."/>
            <person name="Barry K.W."/>
            <person name="Haridas S."/>
            <person name="Chen C."/>
            <person name="Bauer D."/>
            <person name="Andreopoulos W."/>
            <person name="Pangilinan J."/>
            <person name="LaButti K."/>
            <person name="Riley R."/>
            <person name="Lipzen A."/>
            <person name="Clum A."/>
            <person name="Drula E."/>
            <person name="Henrissat B."/>
            <person name="Kohler A."/>
            <person name="Grigoriev I.V."/>
            <person name="Martin F.M."/>
            <person name="Hacquard S."/>
        </authorList>
    </citation>
    <scope>NUCLEOTIDE SEQUENCE</scope>
    <source>
        <strain evidence="3">MPI-CAGE-AT-0147</strain>
    </source>
</reference>
<dbReference type="AlphaFoldDB" id="A0A9P9IJK3"/>
<dbReference type="CDD" id="cd00067">
    <property type="entry name" value="GAL4"/>
    <property type="match status" value="1"/>
</dbReference>
<gene>
    <name evidence="3" type="ORF">EDB81DRAFT_230961</name>
</gene>
<dbReference type="Proteomes" id="UP000738349">
    <property type="component" value="Unassembled WGS sequence"/>
</dbReference>
<comment type="caution">
    <text evidence="3">The sequence shown here is derived from an EMBL/GenBank/DDBJ whole genome shotgun (WGS) entry which is preliminary data.</text>
</comment>
<dbReference type="EMBL" id="JAGMUV010000024">
    <property type="protein sequence ID" value="KAH7121625.1"/>
    <property type="molecule type" value="Genomic_DNA"/>
</dbReference>
<evidence type="ECO:0000313" key="3">
    <source>
        <dbReference type="EMBL" id="KAH7121625.1"/>
    </source>
</evidence>
<protein>
    <recommendedName>
        <fullName evidence="2">Zn(2)-C6 fungal-type domain-containing protein</fullName>
    </recommendedName>
</protein>
<keyword evidence="1" id="KW-0539">Nucleus</keyword>
<organism evidence="3 4">
    <name type="scientific">Dactylonectria macrodidyma</name>
    <dbReference type="NCBI Taxonomy" id="307937"/>
    <lineage>
        <taxon>Eukaryota</taxon>
        <taxon>Fungi</taxon>
        <taxon>Dikarya</taxon>
        <taxon>Ascomycota</taxon>
        <taxon>Pezizomycotina</taxon>
        <taxon>Sordariomycetes</taxon>
        <taxon>Hypocreomycetidae</taxon>
        <taxon>Hypocreales</taxon>
        <taxon>Nectriaceae</taxon>
        <taxon>Dactylonectria</taxon>
    </lineage>
</organism>
<dbReference type="PROSITE" id="PS50048">
    <property type="entry name" value="ZN2_CY6_FUNGAL_2"/>
    <property type="match status" value="1"/>
</dbReference>
<sequence length="519" mass="57439">MVGVPGRSKGCNTCRKRRVKCDETKPTCVRCTKGGFECLGYQRAQLWHHTSTAPFPEMTLPRPNEASQPFMPISRISSPPPELSLVAFQGDFCFSFMFSNFVWRSYGALWLDQAAQGKLGDLAFDTTKALAQANFGRLNHKSNIELEGVIKYGNCLKTLAADLGRCMECSQDLLVPILVLMMQAASQADRIGAMFHLKGIARLLHISGPEAFQQQPYLNAFEAARATLLIAGLVGKQRLFLDDIKWRTVPWELNPASKTPQSELLDILVMIPSILQDHAASEKAAAPAPYMSTEIADRVQVQLKTLYQWRWKWQAESGHQVSVDNGTTWQANGAAAAVLGSIGTSRHLDRLVFCKFVAATEIMLYNAALMWLLALLWKTDPLGAGSRIEACADTTMPEGDARFASFEPLRRPGASVTVRDPAMEVCRAFEWVSRHHCRSKDPSFLYLFPMGMAMSVLEQESEGKEWAKKLLEKSPLTASYAQGGNPAGFGFYLTKQALDLDEVQASQQLFSGPDMVAVN</sequence>
<evidence type="ECO:0000313" key="4">
    <source>
        <dbReference type="Proteomes" id="UP000738349"/>
    </source>
</evidence>
<evidence type="ECO:0000259" key="2">
    <source>
        <dbReference type="PROSITE" id="PS50048"/>
    </source>
</evidence>
<dbReference type="GO" id="GO:0000981">
    <property type="term" value="F:DNA-binding transcription factor activity, RNA polymerase II-specific"/>
    <property type="evidence" value="ECO:0007669"/>
    <property type="project" value="InterPro"/>
</dbReference>
<dbReference type="InterPro" id="IPR001138">
    <property type="entry name" value="Zn2Cys6_DnaBD"/>
</dbReference>
<dbReference type="PANTHER" id="PTHR38111:SF2">
    <property type="entry name" value="FINGER DOMAIN PROTEIN, PUTATIVE (AFU_ORTHOLOGUE AFUA_1G01560)-RELATED"/>
    <property type="match status" value="1"/>
</dbReference>
<dbReference type="InterPro" id="IPR053178">
    <property type="entry name" value="Osmoadaptation_assoc"/>
</dbReference>
<evidence type="ECO:0000256" key="1">
    <source>
        <dbReference type="ARBA" id="ARBA00023242"/>
    </source>
</evidence>
<dbReference type="PROSITE" id="PS00463">
    <property type="entry name" value="ZN2_CY6_FUNGAL_1"/>
    <property type="match status" value="1"/>
</dbReference>
<keyword evidence="4" id="KW-1185">Reference proteome</keyword>
<dbReference type="PANTHER" id="PTHR38111">
    <property type="entry name" value="ZN(2)-C6 FUNGAL-TYPE DOMAIN-CONTAINING PROTEIN-RELATED"/>
    <property type="match status" value="1"/>
</dbReference>
<dbReference type="InterPro" id="IPR036864">
    <property type="entry name" value="Zn2-C6_fun-type_DNA-bd_sf"/>
</dbReference>
<name>A0A9P9IJK3_9HYPO</name>
<dbReference type="Pfam" id="PF00172">
    <property type="entry name" value="Zn_clus"/>
    <property type="match status" value="1"/>
</dbReference>
<dbReference type="OrthoDB" id="3525185at2759"/>
<dbReference type="SUPFAM" id="SSF57701">
    <property type="entry name" value="Zn2/Cys6 DNA-binding domain"/>
    <property type="match status" value="1"/>
</dbReference>
<dbReference type="Gene3D" id="4.10.240.10">
    <property type="entry name" value="Zn(2)-C6 fungal-type DNA-binding domain"/>
    <property type="match status" value="1"/>
</dbReference>
<dbReference type="GO" id="GO:0008270">
    <property type="term" value="F:zinc ion binding"/>
    <property type="evidence" value="ECO:0007669"/>
    <property type="project" value="InterPro"/>
</dbReference>
<feature type="domain" description="Zn(2)-C6 fungal-type" evidence="2">
    <location>
        <begin position="10"/>
        <end position="38"/>
    </location>
</feature>